<dbReference type="SMART" id="SM00066">
    <property type="entry name" value="GAL4"/>
    <property type="match status" value="1"/>
</dbReference>
<dbReference type="Proteomes" id="UP000233524">
    <property type="component" value="Unassembled WGS sequence"/>
</dbReference>
<evidence type="ECO:0000256" key="1">
    <source>
        <dbReference type="ARBA" id="ARBA00004123"/>
    </source>
</evidence>
<protein>
    <recommendedName>
        <fullName evidence="7">Zn(2)-C6 fungal-type domain-containing protein</fullName>
    </recommendedName>
</protein>
<evidence type="ECO:0000259" key="7">
    <source>
        <dbReference type="PROSITE" id="PS50048"/>
    </source>
</evidence>
<reference evidence="8 9" key="1">
    <citation type="journal article" date="2017" name="G3 (Bethesda)">
        <title>First Draft Genome Sequence of the Pathogenic Fungus Lomentospora prolificans (Formerly Scedosporium prolificans).</title>
        <authorList>
            <person name="Luo R."/>
            <person name="Zimin A."/>
            <person name="Workman R."/>
            <person name="Fan Y."/>
            <person name="Pertea G."/>
            <person name="Grossman N."/>
            <person name="Wear M.P."/>
            <person name="Jia B."/>
            <person name="Miller H."/>
            <person name="Casadevall A."/>
            <person name="Timp W."/>
            <person name="Zhang S.X."/>
            <person name="Salzberg S.L."/>
        </authorList>
    </citation>
    <scope>NUCLEOTIDE SEQUENCE [LARGE SCALE GENOMIC DNA]</scope>
    <source>
        <strain evidence="8 9">JHH-5317</strain>
    </source>
</reference>
<dbReference type="GO" id="GO:0000981">
    <property type="term" value="F:DNA-binding transcription factor activity, RNA polymerase II-specific"/>
    <property type="evidence" value="ECO:0007669"/>
    <property type="project" value="InterPro"/>
</dbReference>
<dbReference type="Pfam" id="PF00172">
    <property type="entry name" value="Zn_clus"/>
    <property type="match status" value="1"/>
</dbReference>
<dbReference type="SUPFAM" id="SSF57701">
    <property type="entry name" value="Zn2/Cys6 DNA-binding domain"/>
    <property type="match status" value="1"/>
</dbReference>
<dbReference type="GO" id="GO:0008270">
    <property type="term" value="F:zinc ion binding"/>
    <property type="evidence" value="ECO:0007669"/>
    <property type="project" value="InterPro"/>
</dbReference>
<dbReference type="PROSITE" id="PS50048">
    <property type="entry name" value="ZN2_CY6_FUNGAL_2"/>
    <property type="match status" value="1"/>
</dbReference>
<dbReference type="GO" id="GO:0006351">
    <property type="term" value="P:DNA-templated transcription"/>
    <property type="evidence" value="ECO:0007669"/>
    <property type="project" value="InterPro"/>
</dbReference>
<evidence type="ECO:0000256" key="5">
    <source>
        <dbReference type="ARBA" id="ARBA00023242"/>
    </source>
</evidence>
<evidence type="ECO:0000256" key="3">
    <source>
        <dbReference type="ARBA" id="ARBA00023015"/>
    </source>
</evidence>
<evidence type="ECO:0000256" key="4">
    <source>
        <dbReference type="ARBA" id="ARBA00023163"/>
    </source>
</evidence>
<dbReference type="PROSITE" id="PS00463">
    <property type="entry name" value="ZN2_CY6_FUNGAL_1"/>
    <property type="match status" value="1"/>
</dbReference>
<gene>
    <name evidence="8" type="ORF">jhhlp_008167</name>
</gene>
<evidence type="ECO:0000256" key="2">
    <source>
        <dbReference type="ARBA" id="ARBA00022723"/>
    </source>
</evidence>
<dbReference type="PRINTS" id="PR00755">
    <property type="entry name" value="AFLATOXINBRP"/>
</dbReference>
<keyword evidence="2" id="KW-0479">Metal-binding</keyword>
<dbReference type="InterPro" id="IPR007219">
    <property type="entry name" value="XnlR_reg_dom"/>
</dbReference>
<name>A0A2N3MZP0_9PEZI</name>
<keyword evidence="5" id="KW-0539">Nucleus</keyword>
<dbReference type="OrthoDB" id="3037908at2759"/>
<dbReference type="InParanoid" id="A0A2N3MZP0"/>
<sequence>MVGTDDHDRGGRPAFDAAESAPSLALSCLACRARKLKCDRAKPSCSRCAKLRDSCEYPSSRRRNVGARKTVKDLEDRIAQLESQAGAPSQVIIPDSNGPMAGFRNLAPAPHGESRTNDSTPPAQHPELSGSGDLIRLGLFEQLPPPQLMQELIDIYFDKMHSAAPMLHRARFTASLHLPHPIRPPVCLQYIVMAIAAATTEAYAHMAMPFYRRARAYAEADEVKCHGECFTTVPHAQCWCLIANFEGQQTMFSLASVSLARSLRIAQMLELHRLDYESRLLPLPLPGPRNWSELEERRRTWWVIFCSDRFVSATTGWPTLISENDIHTLLPASEDAFSSGVEERQPPLRSAFHQDWATCSSFAGRVLAAQIFHRTLEHSFERFDDSGRRDRSFGTFWDQHKVIDDDLTLLLAFLPSDLRLPENYKSQNAVFVNMMLHSAVICLHKAALGYDGQPPPHERFISQSQDRLLPAAEEILEAFRIMINVHEVLRNPLMSFAAYMAGTVFLDHFAMTQAYTSERNLDFLLRIMVGAGKNNPVARSMIVQLGTDMRHHGLNLPIMEQARLRSPAFAVACHI</sequence>
<dbReference type="GO" id="GO:0005634">
    <property type="term" value="C:nucleus"/>
    <property type="evidence" value="ECO:0007669"/>
    <property type="project" value="UniProtKB-SubCell"/>
</dbReference>
<keyword evidence="4" id="KW-0804">Transcription</keyword>
<comment type="caution">
    <text evidence="8">The sequence shown here is derived from an EMBL/GenBank/DDBJ whole genome shotgun (WGS) entry which is preliminary data.</text>
</comment>
<dbReference type="GO" id="GO:0003677">
    <property type="term" value="F:DNA binding"/>
    <property type="evidence" value="ECO:0007669"/>
    <property type="project" value="InterPro"/>
</dbReference>
<dbReference type="AlphaFoldDB" id="A0A2N3MZP0"/>
<dbReference type="PANTHER" id="PTHR47338:SF10">
    <property type="entry name" value="TRANSCRIPTION FACTOR DOMAIN-CONTAINING PROTEIN-RELATED"/>
    <property type="match status" value="1"/>
</dbReference>
<accession>A0A2N3MZP0</accession>
<dbReference type="InterPro" id="IPR036864">
    <property type="entry name" value="Zn2-C6_fun-type_DNA-bd_sf"/>
</dbReference>
<dbReference type="SMART" id="SM00906">
    <property type="entry name" value="Fungal_trans"/>
    <property type="match status" value="1"/>
</dbReference>
<dbReference type="InterPro" id="IPR001138">
    <property type="entry name" value="Zn2Cys6_DnaBD"/>
</dbReference>
<dbReference type="STRING" id="41688.A0A2N3MZP0"/>
<evidence type="ECO:0000313" key="8">
    <source>
        <dbReference type="EMBL" id="PKS05648.1"/>
    </source>
</evidence>
<keyword evidence="9" id="KW-1185">Reference proteome</keyword>
<feature type="region of interest" description="Disordered" evidence="6">
    <location>
        <begin position="85"/>
        <end position="128"/>
    </location>
</feature>
<dbReference type="InterPro" id="IPR050815">
    <property type="entry name" value="TF_fung"/>
</dbReference>
<dbReference type="CDD" id="cd00067">
    <property type="entry name" value="GAL4"/>
    <property type="match status" value="1"/>
</dbReference>
<keyword evidence="3" id="KW-0805">Transcription regulation</keyword>
<dbReference type="Gene3D" id="4.10.240.10">
    <property type="entry name" value="Zn(2)-C6 fungal-type DNA-binding domain"/>
    <property type="match status" value="1"/>
</dbReference>
<dbReference type="Pfam" id="PF04082">
    <property type="entry name" value="Fungal_trans"/>
    <property type="match status" value="1"/>
</dbReference>
<evidence type="ECO:0000256" key="6">
    <source>
        <dbReference type="SAM" id="MobiDB-lite"/>
    </source>
</evidence>
<evidence type="ECO:0000313" key="9">
    <source>
        <dbReference type="Proteomes" id="UP000233524"/>
    </source>
</evidence>
<organism evidence="8 9">
    <name type="scientific">Lomentospora prolificans</name>
    <dbReference type="NCBI Taxonomy" id="41688"/>
    <lineage>
        <taxon>Eukaryota</taxon>
        <taxon>Fungi</taxon>
        <taxon>Dikarya</taxon>
        <taxon>Ascomycota</taxon>
        <taxon>Pezizomycotina</taxon>
        <taxon>Sordariomycetes</taxon>
        <taxon>Hypocreomycetidae</taxon>
        <taxon>Microascales</taxon>
        <taxon>Microascaceae</taxon>
        <taxon>Lomentospora</taxon>
    </lineage>
</organism>
<dbReference type="PANTHER" id="PTHR47338">
    <property type="entry name" value="ZN(II)2CYS6 TRANSCRIPTION FACTOR (EUROFUNG)-RELATED"/>
    <property type="match status" value="1"/>
</dbReference>
<dbReference type="CDD" id="cd12148">
    <property type="entry name" value="fungal_TF_MHR"/>
    <property type="match status" value="1"/>
</dbReference>
<proteinExistence type="predicted"/>
<dbReference type="EMBL" id="NLAX01001584">
    <property type="protein sequence ID" value="PKS05648.1"/>
    <property type="molecule type" value="Genomic_DNA"/>
</dbReference>
<feature type="domain" description="Zn(2)-C6 fungal-type" evidence="7">
    <location>
        <begin position="27"/>
        <end position="57"/>
    </location>
</feature>
<comment type="subcellular location">
    <subcellularLocation>
        <location evidence="1">Nucleus</location>
    </subcellularLocation>
</comment>
<dbReference type="VEuPathDB" id="FungiDB:jhhlp_008167"/>